<dbReference type="Proteomes" id="UP001336314">
    <property type="component" value="Unassembled WGS sequence"/>
</dbReference>
<gene>
    <name evidence="3" type="ORF">QWY20_13960</name>
</gene>
<reference evidence="3 4" key="1">
    <citation type="submission" date="2023-07" db="EMBL/GenBank/DDBJ databases">
        <title>Alkalimonas sp., MEB108 novel, alkaliphilic bacterium isolated from Lonar Lake, India.</title>
        <authorList>
            <person name="Joshi A."/>
            <person name="Thite S."/>
        </authorList>
    </citation>
    <scope>NUCLEOTIDE SEQUENCE [LARGE SCALE GENOMIC DNA]</scope>
    <source>
        <strain evidence="3 4">MEB108</strain>
    </source>
</reference>
<evidence type="ECO:0000313" key="4">
    <source>
        <dbReference type="Proteomes" id="UP001336314"/>
    </source>
</evidence>
<feature type="chain" id="PRO_5045844922" evidence="1">
    <location>
        <begin position="20"/>
        <end position="148"/>
    </location>
</feature>
<keyword evidence="1" id="KW-0732">Signal</keyword>
<dbReference type="PROSITE" id="PS51257">
    <property type="entry name" value="PROKAR_LIPOPROTEIN"/>
    <property type="match status" value="1"/>
</dbReference>
<dbReference type="InterPro" id="IPR037682">
    <property type="entry name" value="TonB_C"/>
</dbReference>
<proteinExistence type="predicted"/>
<dbReference type="SUPFAM" id="SSF74653">
    <property type="entry name" value="TolA/TonB C-terminal domain"/>
    <property type="match status" value="1"/>
</dbReference>
<accession>A0ABU7J7S6</accession>
<organism evidence="3 4">
    <name type="scientific">Alkalimonas cellulosilytica</name>
    <dbReference type="NCBI Taxonomy" id="3058395"/>
    <lineage>
        <taxon>Bacteria</taxon>
        <taxon>Pseudomonadati</taxon>
        <taxon>Pseudomonadota</taxon>
        <taxon>Gammaproteobacteria</taxon>
        <taxon>Alkalimonas</taxon>
    </lineage>
</organism>
<dbReference type="Gene3D" id="3.30.1150.10">
    <property type="match status" value="1"/>
</dbReference>
<evidence type="ECO:0000256" key="1">
    <source>
        <dbReference type="SAM" id="SignalP"/>
    </source>
</evidence>
<dbReference type="RefSeq" id="WP_330129625.1">
    <property type="nucleotide sequence ID" value="NZ_JAUHLI010000014.1"/>
</dbReference>
<protein>
    <submittedName>
        <fullName evidence="3">Energy transducer TonB</fullName>
    </submittedName>
</protein>
<keyword evidence="4" id="KW-1185">Reference proteome</keyword>
<dbReference type="EMBL" id="JAUHLI010000014">
    <property type="protein sequence ID" value="MEE2002559.1"/>
    <property type="molecule type" value="Genomic_DNA"/>
</dbReference>
<evidence type="ECO:0000259" key="2">
    <source>
        <dbReference type="Pfam" id="PF03544"/>
    </source>
</evidence>
<name>A0ABU7J7S6_9GAMM</name>
<feature type="domain" description="TonB C-terminal" evidence="2">
    <location>
        <begin position="41"/>
        <end position="114"/>
    </location>
</feature>
<sequence>MRLLLLCAGMLLLFGCSSNDTPEAASASGPQVANEFQRFAPRYPVEEARAGREGCATVRYLLTPSLLVEQVEVLDATSRHFANESAAVVPRWNWQSLGADRVAEPTWFETRFEFCLETGRGNCSPEQLQQRTTCRGDDVVSSVGYRVR</sequence>
<feature type="signal peptide" evidence="1">
    <location>
        <begin position="1"/>
        <end position="19"/>
    </location>
</feature>
<dbReference type="Pfam" id="PF03544">
    <property type="entry name" value="TonB_C"/>
    <property type="match status" value="1"/>
</dbReference>
<comment type="caution">
    <text evidence="3">The sequence shown here is derived from an EMBL/GenBank/DDBJ whole genome shotgun (WGS) entry which is preliminary data.</text>
</comment>
<evidence type="ECO:0000313" key="3">
    <source>
        <dbReference type="EMBL" id="MEE2002559.1"/>
    </source>
</evidence>